<evidence type="ECO:0000259" key="2">
    <source>
        <dbReference type="Pfam" id="PF13463"/>
    </source>
</evidence>
<dbReference type="InterPro" id="IPR014601">
    <property type="entry name" value="Trans_reg_MarR_HTH"/>
</dbReference>
<dbReference type="PIRSF" id="PIRSF036158">
    <property type="entry name" value="UCP036158_MarR"/>
    <property type="match status" value="1"/>
</dbReference>
<dbReference type="Pfam" id="PF13463">
    <property type="entry name" value="HTH_27"/>
    <property type="match status" value="1"/>
</dbReference>
<comment type="caution">
    <text evidence="3">The sequence shown here is derived from an EMBL/GenBank/DDBJ whole genome shotgun (WGS) entry which is preliminary data.</text>
</comment>
<dbReference type="AlphaFoldDB" id="A0A7Y9LLV8"/>
<keyword evidence="4" id="KW-1185">Reference proteome</keyword>
<dbReference type="Proteomes" id="UP000542125">
    <property type="component" value="Unassembled WGS sequence"/>
</dbReference>
<sequence length="192" mass="20987">MTASPSRRKRATPATPPDASAPDAADRLRILSSSHLAEGSHAGLSELEFGLIVSHNAFTRWVARCMHAAGEADLGVTDILVLHHVHHRDRRKKLADICFTLNYEDTHVINYSLRKMLAMELVNGEKIGKEVHYGTTEAGRALIGRFREVRGRCLMPSVTGELSDGDMLSDIAAQLRTLSGLYDQAARAASSL</sequence>
<accession>A0A7Y9LLV8</accession>
<dbReference type="RefSeq" id="WP_179586262.1">
    <property type="nucleotide sequence ID" value="NZ_JACBYR010000001.1"/>
</dbReference>
<protein>
    <submittedName>
        <fullName evidence="3">Putative MarR family transcription regulator</fullName>
    </submittedName>
</protein>
<dbReference type="EMBL" id="JACBYR010000001">
    <property type="protein sequence ID" value="NYE82967.1"/>
    <property type="molecule type" value="Genomic_DNA"/>
</dbReference>
<evidence type="ECO:0000313" key="4">
    <source>
        <dbReference type="Proteomes" id="UP000542125"/>
    </source>
</evidence>
<feature type="domain" description="HTH marR-type" evidence="2">
    <location>
        <begin position="77"/>
        <end position="139"/>
    </location>
</feature>
<evidence type="ECO:0000313" key="3">
    <source>
        <dbReference type="EMBL" id="NYE82967.1"/>
    </source>
</evidence>
<feature type="region of interest" description="Disordered" evidence="1">
    <location>
        <begin position="1"/>
        <end position="23"/>
    </location>
</feature>
<name>A0A7Y9LLV8_9BURK</name>
<dbReference type="GO" id="GO:0003700">
    <property type="term" value="F:DNA-binding transcription factor activity"/>
    <property type="evidence" value="ECO:0007669"/>
    <property type="project" value="InterPro"/>
</dbReference>
<dbReference type="InterPro" id="IPR000835">
    <property type="entry name" value="HTH_MarR-typ"/>
</dbReference>
<dbReference type="SUPFAM" id="SSF46785">
    <property type="entry name" value="Winged helix' DNA-binding domain"/>
    <property type="match status" value="1"/>
</dbReference>
<dbReference type="InterPro" id="IPR036390">
    <property type="entry name" value="WH_DNA-bd_sf"/>
</dbReference>
<reference evidence="3 4" key="1">
    <citation type="submission" date="2020-07" db="EMBL/GenBank/DDBJ databases">
        <title>Genomic Encyclopedia of Type Strains, Phase IV (KMG-V): Genome sequencing to study the core and pangenomes of soil and plant-associated prokaryotes.</title>
        <authorList>
            <person name="Whitman W."/>
        </authorList>
    </citation>
    <scope>NUCLEOTIDE SEQUENCE [LARGE SCALE GENOMIC DNA]</scope>
    <source>
        <strain evidence="3 4">SAS40</strain>
    </source>
</reference>
<feature type="compositionally biased region" description="Basic residues" evidence="1">
    <location>
        <begin position="1"/>
        <end position="11"/>
    </location>
</feature>
<evidence type="ECO:0000256" key="1">
    <source>
        <dbReference type="SAM" id="MobiDB-lite"/>
    </source>
</evidence>
<proteinExistence type="predicted"/>
<gene>
    <name evidence="3" type="ORF">FHW18_002238</name>
</gene>
<organism evidence="3 4">
    <name type="scientific">Pigmentiphaga litoralis</name>
    <dbReference type="NCBI Taxonomy" id="516702"/>
    <lineage>
        <taxon>Bacteria</taxon>
        <taxon>Pseudomonadati</taxon>
        <taxon>Pseudomonadota</taxon>
        <taxon>Betaproteobacteria</taxon>
        <taxon>Burkholderiales</taxon>
        <taxon>Alcaligenaceae</taxon>
        <taxon>Pigmentiphaga</taxon>
    </lineage>
</organism>